<dbReference type="EMBL" id="PISD01000046">
    <property type="protein sequence ID" value="PKG27359.1"/>
    <property type="molecule type" value="Genomic_DNA"/>
</dbReference>
<reference evidence="3 4" key="1">
    <citation type="journal article" date="2010" name="Int. J. Syst. Evol. Microbiol.">
        <title>Bacillus horneckiae sp. nov., isolated from a spacecraft-assembly clean room.</title>
        <authorList>
            <person name="Vaishampayan P."/>
            <person name="Probst A."/>
            <person name="Krishnamurthi S."/>
            <person name="Ghosh S."/>
            <person name="Osman S."/>
            <person name="McDowall A."/>
            <person name="Ruckmani A."/>
            <person name="Mayilraj S."/>
            <person name="Venkateswaran K."/>
        </authorList>
    </citation>
    <scope>NUCLEOTIDE SEQUENCE [LARGE SCALE GENOMIC DNA]</scope>
    <source>
        <strain evidence="4">1PO1SC</strain>
    </source>
</reference>
<comment type="caution">
    <text evidence="3">The sequence shown here is derived from an EMBL/GenBank/DDBJ whole genome shotgun (WGS) entry which is preliminary data.</text>
</comment>
<feature type="compositionally biased region" description="Acidic residues" evidence="1">
    <location>
        <begin position="120"/>
        <end position="131"/>
    </location>
</feature>
<keyword evidence="2" id="KW-1133">Transmembrane helix</keyword>
<proteinExistence type="predicted"/>
<evidence type="ECO:0000313" key="4">
    <source>
        <dbReference type="Proteomes" id="UP000233343"/>
    </source>
</evidence>
<gene>
    <name evidence="3" type="ORF">CWS20_19570</name>
</gene>
<evidence type="ECO:0000313" key="3">
    <source>
        <dbReference type="EMBL" id="PKG27359.1"/>
    </source>
</evidence>
<sequence length="432" mass="49430">MRKQDWSDNHLEDLLRQMPKVEDLREKHEIYQQVSMKMNKRKQRKWIIPSAATAAALLLIFILVPSMIDWQESADSSIESQENGSGNSRNDEVVLQQSNSNNNKEEPASSAAEDNHEEEKYIEEENDAEEQTEVINDKAEDGQQQDDFSNEAKYAAVNYETTAVYDEEVGDQEVLTYSIPDTESQNFIPVSIIVQEEPGKSRIDLFIDHIDHLKEKEWGLSDFNPFNAAFKFSNSDRVLHMDFPKEANITSSANTMMLTAALNDMMYNYDISEIAFSTAGEPGLYYGNEGFRETFMPEEEPGNYAYYFYYPEESNAKPFIVPYRKKLNSIKDAFAAMKTNIADNRLQASISEDIEFEAKEVSDEQLVIEFINDGDMGNDEKTLHTIEAILLTAKEFDYTEVKMENVEIDQVGNFDLSDELKVPVAANKRTIN</sequence>
<evidence type="ECO:0000256" key="2">
    <source>
        <dbReference type="SAM" id="Phobius"/>
    </source>
</evidence>
<keyword evidence="4" id="KW-1185">Reference proteome</keyword>
<protein>
    <recommendedName>
        <fullName evidence="5">GerMN domain-containing protein</fullName>
    </recommendedName>
</protein>
<dbReference type="Proteomes" id="UP000233343">
    <property type="component" value="Unassembled WGS sequence"/>
</dbReference>
<feature type="region of interest" description="Disordered" evidence="1">
    <location>
        <begin position="98"/>
        <end position="131"/>
    </location>
</feature>
<dbReference type="RefSeq" id="WP_066200718.1">
    <property type="nucleotide sequence ID" value="NZ_JARMMB010000023.1"/>
</dbReference>
<name>A0A2N0ZCX6_9BACI</name>
<accession>A0A2N0ZCX6</accession>
<feature type="transmembrane region" description="Helical" evidence="2">
    <location>
        <begin position="46"/>
        <end position="68"/>
    </location>
</feature>
<dbReference type="AlphaFoldDB" id="A0A2N0ZCX6"/>
<feature type="compositionally biased region" description="Basic and acidic residues" evidence="1">
    <location>
        <begin position="103"/>
        <end position="119"/>
    </location>
</feature>
<keyword evidence="2" id="KW-0812">Transmembrane</keyword>
<organism evidence="3 4">
    <name type="scientific">Cytobacillus horneckiae</name>
    <dbReference type="NCBI Taxonomy" id="549687"/>
    <lineage>
        <taxon>Bacteria</taxon>
        <taxon>Bacillati</taxon>
        <taxon>Bacillota</taxon>
        <taxon>Bacilli</taxon>
        <taxon>Bacillales</taxon>
        <taxon>Bacillaceae</taxon>
        <taxon>Cytobacillus</taxon>
    </lineage>
</organism>
<evidence type="ECO:0000256" key="1">
    <source>
        <dbReference type="SAM" id="MobiDB-lite"/>
    </source>
</evidence>
<keyword evidence="2" id="KW-0472">Membrane</keyword>
<evidence type="ECO:0008006" key="5">
    <source>
        <dbReference type="Google" id="ProtNLM"/>
    </source>
</evidence>